<keyword evidence="2" id="KW-1185">Reference proteome</keyword>
<reference evidence="2" key="2">
    <citation type="submission" date="2015-01" db="EMBL/GenBank/DDBJ databases">
        <title>Evolutionary Origins and Diversification of the Mycorrhizal Mutualists.</title>
        <authorList>
            <consortium name="DOE Joint Genome Institute"/>
            <consortium name="Mycorrhizal Genomics Consortium"/>
            <person name="Kohler A."/>
            <person name="Kuo A."/>
            <person name="Nagy L.G."/>
            <person name="Floudas D."/>
            <person name="Copeland A."/>
            <person name="Barry K.W."/>
            <person name="Cichocki N."/>
            <person name="Veneault-Fourrey C."/>
            <person name="LaButti K."/>
            <person name="Lindquist E.A."/>
            <person name="Lipzen A."/>
            <person name="Lundell T."/>
            <person name="Morin E."/>
            <person name="Murat C."/>
            <person name="Riley R."/>
            <person name="Ohm R."/>
            <person name="Sun H."/>
            <person name="Tunlid A."/>
            <person name="Henrissat B."/>
            <person name="Grigoriev I.V."/>
            <person name="Hibbett D.S."/>
            <person name="Martin F."/>
        </authorList>
    </citation>
    <scope>NUCLEOTIDE SEQUENCE [LARGE SCALE GENOMIC DNA]</scope>
    <source>
        <strain evidence="2">MUT 4182</strain>
    </source>
</reference>
<sequence>MCTVSDKLPEDLHMDSLRKAGGVCNPHEDEMHRIWSWREYSERVTSSRSGAM</sequence>
<dbReference type="EMBL" id="KN822965">
    <property type="protein sequence ID" value="KIO31156.1"/>
    <property type="molecule type" value="Genomic_DNA"/>
</dbReference>
<accession>A0A0C3QR64</accession>
<dbReference type="Proteomes" id="UP000054248">
    <property type="component" value="Unassembled WGS sequence"/>
</dbReference>
<protein>
    <submittedName>
        <fullName evidence="1">Uncharacterized protein</fullName>
    </submittedName>
</protein>
<evidence type="ECO:0000313" key="2">
    <source>
        <dbReference type="Proteomes" id="UP000054248"/>
    </source>
</evidence>
<name>A0A0C3QR64_9AGAM</name>
<proteinExistence type="predicted"/>
<gene>
    <name evidence="1" type="ORF">M407DRAFT_241877</name>
</gene>
<dbReference type="HOGENOM" id="CLU_3089005_0_0_1"/>
<reference evidence="1 2" key="1">
    <citation type="submission" date="2014-04" db="EMBL/GenBank/DDBJ databases">
        <authorList>
            <consortium name="DOE Joint Genome Institute"/>
            <person name="Kuo A."/>
            <person name="Girlanda M."/>
            <person name="Perotto S."/>
            <person name="Kohler A."/>
            <person name="Nagy L.G."/>
            <person name="Floudas D."/>
            <person name="Copeland A."/>
            <person name="Barry K.W."/>
            <person name="Cichocki N."/>
            <person name="Veneault-Fourrey C."/>
            <person name="LaButti K."/>
            <person name="Lindquist E.A."/>
            <person name="Lipzen A."/>
            <person name="Lundell T."/>
            <person name="Morin E."/>
            <person name="Murat C."/>
            <person name="Sun H."/>
            <person name="Tunlid A."/>
            <person name="Henrissat B."/>
            <person name="Grigoriev I.V."/>
            <person name="Hibbett D.S."/>
            <person name="Martin F."/>
            <person name="Nordberg H.P."/>
            <person name="Cantor M.N."/>
            <person name="Hua S.X."/>
        </authorList>
    </citation>
    <scope>NUCLEOTIDE SEQUENCE [LARGE SCALE GENOMIC DNA]</scope>
    <source>
        <strain evidence="1 2">MUT 4182</strain>
    </source>
</reference>
<evidence type="ECO:0000313" key="1">
    <source>
        <dbReference type="EMBL" id="KIO31156.1"/>
    </source>
</evidence>
<dbReference type="AlphaFoldDB" id="A0A0C3QR64"/>
<organism evidence="1 2">
    <name type="scientific">Tulasnella calospora MUT 4182</name>
    <dbReference type="NCBI Taxonomy" id="1051891"/>
    <lineage>
        <taxon>Eukaryota</taxon>
        <taxon>Fungi</taxon>
        <taxon>Dikarya</taxon>
        <taxon>Basidiomycota</taxon>
        <taxon>Agaricomycotina</taxon>
        <taxon>Agaricomycetes</taxon>
        <taxon>Cantharellales</taxon>
        <taxon>Tulasnellaceae</taxon>
        <taxon>Tulasnella</taxon>
    </lineage>
</organism>